<evidence type="ECO:0000313" key="2">
    <source>
        <dbReference type="Proteomes" id="UP000005408"/>
    </source>
</evidence>
<dbReference type="Proteomes" id="UP000005408">
    <property type="component" value="Unassembled WGS sequence"/>
</dbReference>
<keyword evidence="2" id="KW-1185">Reference proteome</keyword>
<name>A0A8W8LLN0_MAGGI</name>
<evidence type="ECO:0000313" key="1">
    <source>
        <dbReference type="EnsemblMetazoa" id="G28893.1:cds"/>
    </source>
</evidence>
<reference evidence="1" key="1">
    <citation type="submission" date="2022-08" db="UniProtKB">
        <authorList>
            <consortium name="EnsemblMetazoa"/>
        </authorList>
    </citation>
    <scope>IDENTIFICATION</scope>
    <source>
        <strain evidence="1">05x7-T-G4-1.051#20</strain>
    </source>
</reference>
<protein>
    <submittedName>
        <fullName evidence="1">Uncharacterized protein</fullName>
    </submittedName>
</protein>
<accession>A0A8W8LLN0</accession>
<dbReference type="AlphaFoldDB" id="A0A8W8LLN0"/>
<organism evidence="1 2">
    <name type="scientific">Magallana gigas</name>
    <name type="common">Pacific oyster</name>
    <name type="synonym">Crassostrea gigas</name>
    <dbReference type="NCBI Taxonomy" id="29159"/>
    <lineage>
        <taxon>Eukaryota</taxon>
        <taxon>Metazoa</taxon>
        <taxon>Spiralia</taxon>
        <taxon>Lophotrochozoa</taxon>
        <taxon>Mollusca</taxon>
        <taxon>Bivalvia</taxon>
        <taxon>Autobranchia</taxon>
        <taxon>Pteriomorphia</taxon>
        <taxon>Ostreida</taxon>
        <taxon>Ostreoidea</taxon>
        <taxon>Ostreidae</taxon>
        <taxon>Magallana</taxon>
    </lineage>
</organism>
<sequence length="288" mass="32700">MLQRISGMDCRRRDLYNKLMSTSQTYKEITVLKRSYVGNQTPVTKFPDNKATPSSRSRDIDIQCVSRGKNQKCFNGMLLSIIYKHAVGILLKNENKTNDMIEILEHLQQYVPGARSAAELEQIQEREDRNPKMRAIPVGDQLTYERISGAHMARLDVTTAHVIAAALKAFGMSNIDDPCPKIPKFTDLADKDSKKRLLDKIVREMVDTFFLNSLAVAVNRIEVDDNNIEGPITNDGVYDCATNVTKYGLLKKKFHFGHQKWRWIDNYTGLLQRTEPMSDPKSGSISNS</sequence>
<proteinExistence type="predicted"/>
<dbReference type="EnsemblMetazoa" id="G28893.1">
    <property type="protein sequence ID" value="G28893.1:cds"/>
    <property type="gene ID" value="G28893"/>
</dbReference>